<dbReference type="Gene3D" id="2.120.10.30">
    <property type="entry name" value="TolB, C-terminal domain"/>
    <property type="match status" value="1"/>
</dbReference>
<protein>
    <submittedName>
        <fullName evidence="2">Uncharacterized protein</fullName>
    </submittedName>
</protein>
<proteinExistence type="predicted"/>
<dbReference type="PROSITE" id="PS51257">
    <property type="entry name" value="PROKAR_LIPOPROTEIN"/>
    <property type="match status" value="1"/>
</dbReference>
<dbReference type="InterPro" id="IPR011042">
    <property type="entry name" value="6-blade_b-propeller_TolB-like"/>
</dbReference>
<feature type="region of interest" description="Disordered" evidence="1">
    <location>
        <begin position="152"/>
        <end position="176"/>
    </location>
</feature>
<dbReference type="Proteomes" id="UP001239462">
    <property type="component" value="Unassembled WGS sequence"/>
</dbReference>
<sequence>MPVFHLRDAGEHALGLFLIAACFLSATRVSAQSIYVTNQVDDSGRVTPILYEASGNRFLKIEGTGLEYRLLIDGRTVESAVLPAQPSYSVNLNEVHLVEIVLANGQGLTFGTQCGNSPSDQPHLIYAASRDLFESAEAIRKLRVRPRMSVDSPGIRYPGAQPQNTPRPLTAPFTPPVGGLDQFLDPDLWIAEEPSQPRTPWYHEIPYFVRDENDNVIVASYFSKSGRTVESALESVEKSVAWDGPRNVNLVSPYATYRATPDDGSGRNHRGWIGLDLSGRLWHTFDDGTVVTIAGPRTIAGRVPDRSGGPKELVGIFHDGPFKSPVDFVLRPSHPGTAFFADTGNRRICKAERIDGETNVWEYKALGYRPFSIDMHGDEMAIADVDHHRVWINDEAITHESIQFPSVIRYDSRGNLIVGCRRSKKIVRINAEDRTVDELATLGAAGKDSWIWLDIDKLGNCLPIDTIVIQNSIHARSWTQILLPDGSLQTWKHPAFSDYAWAVAIDDRESRMIFSGFGDTSGVMQIRPRMPFDPPPHPHHVAVRQRRGWEQLRASSTGRLIGPTGSNFLGFPTRFDLETWTVEEVQLAFPKMSRDTIFALTGK</sequence>
<evidence type="ECO:0000313" key="3">
    <source>
        <dbReference type="Proteomes" id="UP001239462"/>
    </source>
</evidence>
<comment type="caution">
    <text evidence="2">The sequence shown here is derived from an EMBL/GenBank/DDBJ whole genome shotgun (WGS) entry which is preliminary data.</text>
</comment>
<dbReference type="SUPFAM" id="SSF63829">
    <property type="entry name" value="Calcium-dependent phosphotriesterase"/>
    <property type="match status" value="1"/>
</dbReference>
<organism evidence="2 3">
    <name type="scientific">Roseiconus lacunae</name>
    <dbReference type="NCBI Taxonomy" id="2605694"/>
    <lineage>
        <taxon>Bacteria</taxon>
        <taxon>Pseudomonadati</taxon>
        <taxon>Planctomycetota</taxon>
        <taxon>Planctomycetia</taxon>
        <taxon>Pirellulales</taxon>
        <taxon>Pirellulaceae</taxon>
        <taxon>Roseiconus</taxon>
    </lineage>
</organism>
<reference evidence="2 3" key="1">
    <citation type="submission" date="2023-06" db="EMBL/GenBank/DDBJ databases">
        <title>Roseiconus lacunae JC819 isolated from Gulf of Mannar region, Tamil Nadu.</title>
        <authorList>
            <person name="Pk S."/>
            <person name="Ch S."/>
            <person name="Ch V.R."/>
        </authorList>
    </citation>
    <scope>NUCLEOTIDE SEQUENCE [LARGE SCALE GENOMIC DNA]</scope>
    <source>
        <strain evidence="2 3">JC819</strain>
    </source>
</reference>
<gene>
    <name evidence="2" type="ORF">QTN89_25490</name>
</gene>
<accession>A0ABT7PR89</accession>
<name>A0ABT7PR89_9BACT</name>
<keyword evidence="3" id="KW-1185">Reference proteome</keyword>
<dbReference type="EMBL" id="JASZZN010000027">
    <property type="protein sequence ID" value="MDM4018833.1"/>
    <property type="molecule type" value="Genomic_DNA"/>
</dbReference>
<evidence type="ECO:0000313" key="2">
    <source>
        <dbReference type="EMBL" id="MDM4018833.1"/>
    </source>
</evidence>
<dbReference type="RefSeq" id="WP_289166801.1">
    <property type="nucleotide sequence ID" value="NZ_JASZZN010000027.1"/>
</dbReference>
<evidence type="ECO:0000256" key="1">
    <source>
        <dbReference type="SAM" id="MobiDB-lite"/>
    </source>
</evidence>